<protein>
    <submittedName>
        <fullName evidence="2 4">Uncharacterized protein</fullName>
    </submittedName>
</protein>
<evidence type="ECO:0000313" key="2">
    <source>
        <dbReference type="EMBL" id="VDO29194.1"/>
    </source>
</evidence>
<evidence type="ECO:0000313" key="3">
    <source>
        <dbReference type="Proteomes" id="UP000267606"/>
    </source>
</evidence>
<sequence>MAEMRSGFQKLVENGCTPRRKRGPGSIRGRLKEGKLSVLFIFFNLKFPPTTIRQRRSPSSPCLDPPFITPHLTMHFSRLSEVARWT</sequence>
<reference evidence="2 3" key="2">
    <citation type="submission" date="2018-11" db="EMBL/GenBank/DDBJ databases">
        <authorList>
            <consortium name="Pathogen Informatics"/>
        </authorList>
    </citation>
    <scope>NUCLEOTIDE SEQUENCE [LARGE SCALE GENOMIC DNA]</scope>
</reference>
<dbReference type="WBParaSite" id="OFLC_0000134401-mRNA-1">
    <property type="protein sequence ID" value="OFLC_0000134401-mRNA-1"/>
    <property type="gene ID" value="OFLC_0000134401"/>
</dbReference>
<keyword evidence="3" id="KW-1185">Reference proteome</keyword>
<evidence type="ECO:0000313" key="4">
    <source>
        <dbReference type="WBParaSite" id="OFLC_0000134401-mRNA-1"/>
    </source>
</evidence>
<gene>
    <name evidence="2" type="ORF">OFLC_LOCUS1345</name>
</gene>
<feature type="region of interest" description="Disordered" evidence="1">
    <location>
        <begin position="1"/>
        <end position="29"/>
    </location>
</feature>
<dbReference type="Proteomes" id="UP000267606">
    <property type="component" value="Unassembled WGS sequence"/>
</dbReference>
<accession>A0A183H1I5</accession>
<organism evidence="4">
    <name type="scientific">Onchocerca flexuosa</name>
    <dbReference type="NCBI Taxonomy" id="387005"/>
    <lineage>
        <taxon>Eukaryota</taxon>
        <taxon>Metazoa</taxon>
        <taxon>Ecdysozoa</taxon>
        <taxon>Nematoda</taxon>
        <taxon>Chromadorea</taxon>
        <taxon>Rhabditida</taxon>
        <taxon>Spirurina</taxon>
        <taxon>Spiruromorpha</taxon>
        <taxon>Filarioidea</taxon>
        <taxon>Onchocercidae</taxon>
        <taxon>Onchocerca</taxon>
    </lineage>
</organism>
<name>A0A183H1I5_9BILA</name>
<evidence type="ECO:0000256" key="1">
    <source>
        <dbReference type="SAM" id="MobiDB-lite"/>
    </source>
</evidence>
<dbReference type="EMBL" id="UZAJ01000615">
    <property type="protein sequence ID" value="VDO29194.1"/>
    <property type="molecule type" value="Genomic_DNA"/>
</dbReference>
<proteinExistence type="predicted"/>
<dbReference type="AlphaFoldDB" id="A0A183H1I5"/>
<reference evidence="4" key="1">
    <citation type="submission" date="2016-06" db="UniProtKB">
        <authorList>
            <consortium name="WormBaseParasite"/>
        </authorList>
    </citation>
    <scope>IDENTIFICATION</scope>
</reference>